<proteinExistence type="predicted"/>
<dbReference type="RefSeq" id="WP_330153005.1">
    <property type="nucleotide sequence ID" value="NZ_JAUZMZ010000090.1"/>
</dbReference>
<evidence type="ECO:0000256" key="1">
    <source>
        <dbReference type="ARBA" id="ARBA00023015"/>
    </source>
</evidence>
<sequence length="159" mass="17648">MDWLELSTDNCPVQRTLDLVGQKWTLLIIREAVNGVKRFDDFRQHLGISEAVLTDRLRILTAAGILTTREYRQAGSRGRREYVLTDKGWDLWPIVVALRQWGDKHAVDPEGPLLEVRHDGCGSPIRVVVECSAGHGALTPHDVSVTLGPAARPLPHSAT</sequence>
<dbReference type="InterPro" id="IPR036390">
    <property type="entry name" value="WH_DNA-bd_sf"/>
</dbReference>
<evidence type="ECO:0000313" key="5">
    <source>
        <dbReference type="EMBL" id="MEE2033611.1"/>
    </source>
</evidence>
<name>A0ABU7JUA7_9NOCA</name>
<dbReference type="EMBL" id="JAUZMZ010000090">
    <property type="protein sequence ID" value="MEE2033611.1"/>
    <property type="molecule type" value="Genomic_DNA"/>
</dbReference>
<organism evidence="5 6">
    <name type="scientific">Rhodococcus chondri</name>
    <dbReference type="NCBI Taxonomy" id="3065941"/>
    <lineage>
        <taxon>Bacteria</taxon>
        <taxon>Bacillati</taxon>
        <taxon>Actinomycetota</taxon>
        <taxon>Actinomycetes</taxon>
        <taxon>Mycobacteriales</taxon>
        <taxon>Nocardiaceae</taxon>
        <taxon>Rhodococcus</taxon>
    </lineage>
</organism>
<evidence type="ECO:0000259" key="4">
    <source>
        <dbReference type="PROSITE" id="PS51118"/>
    </source>
</evidence>
<dbReference type="SUPFAM" id="SSF46785">
    <property type="entry name" value="Winged helix' DNA-binding domain"/>
    <property type="match status" value="1"/>
</dbReference>
<evidence type="ECO:0000313" key="6">
    <source>
        <dbReference type="Proteomes" id="UP001331936"/>
    </source>
</evidence>
<reference evidence="5 6" key="1">
    <citation type="submission" date="2023-08" db="EMBL/GenBank/DDBJ databases">
        <authorList>
            <person name="Girao M."/>
            <person name="Carvalho M.F."/>
        </authorList>
    </citation>
    <scope>NUCLEOTIDE SEQUENCE [LARGE SCALE GENOMIC DNA]</scope>
    <source>
        <strain evidence="5 6">CC-R104</strain>
    </source>
</reference>
<keyword evidence="1" id="KW-0805">Transcription regulation</keyword>
<evidence type="ECO:0000256" key="2">
    <source>
        <dbReference type="ARBA" id="ARBA00023125"/>
    </source>
</evidence>
<keyword evidence="6" id="KW-1185">Reference proteome</keyword>
<dbReference type="Gene3D" id="1.10.10.10">
    <property type="entry name" value="Winged helix-like DNA-binding domain superfamily/Winged helix DNA-binding domain"/>
    <property type="match status" value="1"/>
</dbReference>
<keyword evidence="3" id="KW-0804">Transcription</keyword>
<protein>
    <submittedName>
        <fullName evidence="5">Helix-turn-helix domain-containing protein</fullName>
    </submittedName>
</protein>
<dbReference type="InterPro" id="IPR002577">
    <property type="entry name" value="HTH_HxlR"/>
</dbReference>
<keyword evidence="2" id="KW-0238">DNA-binding</keyword>
<evidence type="ECO:0000256" key="3">
    <source>
        <dbReference type="ARBA" id="ARBA00023163"/>
    </source>
</evidence>
<gene>
    <name evidence="5" type="ORF">Q8814_16045</name>
</gene>
<comment type="caution">
    <text evidence="5">The sequence shown here is derived from an EMBL/GenBank/DDBJ whole genome shotgun (WGS) entry which is preliminary data.</text>
</comment>
<accession>A0ABU7JUA7</accession>
<dbReference type="PROSITE" id="PS51118">
    <property type="entry name" value="HTH_HXLR"/>
    <property type="match status" value="1"/>
</dbReference>
<dbReference type="PANTHER" id="PTHR33204:SF18">
    <property type="entry name" value="TRANSCRIPTIONAL REGULATORY PROTEIN"/>
    <property type="match status" value="1"/>
</dbReference>
<dbReference type="Pfam" id="PF01638">
    <property type="entry name" value="HxlR"/>
    <property type="match status" value="1"/>
</dbReference>
<dbReference type="PANTHER" id="PTHR33204">
    <property type="entry name" value="TRANSCRIPTIONAL REGULATOR, MARR FAMILY"/>
    <property type="match status" value="1"/>
</dbReference>
<feature type="domain" description="HTH hxlR-type" evidence="4">
    <location>
        <begin position="11"/>
        <end position="110"/>
    </location>
</feature>
<dbReference type="Proteomes" id="UP001331936">
    <property type="component" value="Unassembled WGS sequence"/>
</dbReference>
<dbReference type="InterPro" id="IPR036388">
    <property type="entry name" value="WH-like_DNA-bd_sf"/>
</dbReference>